<dbReference type="AlphaFoldDB" id="A0A182FTT1"/>
<evidence type="ECO:0000313" key="1">
    <source>
        <dbReference type="EnsemblMetazoa" id="AALB009965-PA"/>
    </source>
</evidence>
<protein>
    <submittedName>
        <fullName evidence="1">Uncharacterized protein</fullName>
    </submittedName>
</protein>
<organism evidence="1 2">
    <name type="scientific">Anopheles albimanus</name>
    <name type="common">New world malaria mosquito</name>
    <dbReference type="NCBI Taxonomy" id="7167"/>
    <lineage>
        <taxon>Eukaryota</taxon>
        <taxon>Metazoa</taxon>
        <taxon>Ecdysozoa</taxon>
        <taxon>Arthropoda</taxon>
        <taxon>Hexapoda</taxon>
        <taxon>Insecta</taxon>
        <taxon>Pterygota</taxon>
        <taxon>Neoptera</taxon>
        <taxon>Endopterygota</taxon>
        <taxon>Diptera</taxon>
        <taxon>Nematocera</taxon>
        <taxon>Culicoidea</taxon>
        <taxon>Culicidae</taxon>
        <taxon>Anophelinae</taxon>
        <taxon>Anopheles</taxon>
    </lineage>
</organism>
<name>A0A182FTT1_ANOAL</name>
<evidence type="ECO:0000313" key="2">
    <source>
        <dbReference type="Proteomes" id="UP000069272"/>
    </source>
</evidence>
<sequence>AKQQPTSSGRRIGVWWSDFEAFSLNRDPAAEESLTKFLPERICSYRTVRCSSQALEQSAQERVTELINDGATLSRVRCCVPVCVPHRGPRTAGQGSGAGGSDDDQATGPAAASR</sequence>
<dbReference type="Proteomes" id="UP000069272">
    <property type="component" value="Chromosome 3R"/>
</dbReference>
<dbReference type="EnsemblMetazoa" id="AALB009965-RA">
    <property type="protein sequence ID" value="AALB009965-PA"/>
    <property type="gene ID" value="AALB009965"/>
</dbReference>
<reference evidence="1 2" key="1">
    <citation type="journal article" date="2017" name="G3 (Bethesda)">
        <title>The Physical Genome Mapping of Anopheles albimanus Corrected Scaffold Misassemblies and Identified Interarm Rearrangements in Genus Anopheles.</title>
        <authorList>
            <person name="Artemov G.N."/>
            <person name="Peery A.N."/>
            <person name="Jiang X."/>
            <person name="Tu Z."/>
            <person name="Stegniy V.N."/>
            <person name="Sharakhova M.V."/>
            <person name="Sharakhov I.V."/>
        </authorList>
    </citation>
    <scope>NUCLEOTIDE SEQUENCE [LARGE SCALE GENOMIC DNA]</scope>
    <source>
        <strain evidence="1 2">ALBI9_A</strain>
    </source>
</reference>
<keyword evidence="2" id="KW-1185">Reference proteome</keyword>
<reference evidence="1" key="2">
    <citation type="submission" date="2022-08" db="UniProtKB">
        <authorList>
            <consortium name="EnsemblMetazoa"/>
        </authorList>
    </citation>
    <scope>IDENTIFICATION</scope>
    <source>
        <strain evidence="1">STECLA/ALBI9_A</strain>
    </source>
</reference>
<accession>A0A182FTT1</accession>
<proteinExistence type="predicted"/>
<dbReference type="VEuPathDB" id="VectorBase:AALB009965"/>